<dbReference type="EMBL" id="ML994715">
    <property type="protein sequence ID" value="KAF2176091.1"/>
    <property type="molecule type" value="Genomic_DNA"/>
</dbReference>
<dbReference type="Proteomes" id="UP000800200">
    <property type="component" value="Unassembled WGS sequence"/>
</dbReference>
<accession>A0A6A6D9D5</accession>
<proteinExistence type="predicted"/>
<dbReference type="AlphaFoldDB" id="A0A6A6D9D5"/>
<feature type="non-terminal residue" evidence="1">
    <location>
        <position position="1"/>
    </location>
</feature>
<evidence type="ECO:0000313" key="2">
    <source>
        <dbReference type="Proteomes" id="UP000800200"/>
    </source>
</evidence>
<reference evidence="1" key="1">
    <citation type="journal article" date="2020" name="Stud. Mycol.">
        <title>101 Dothideomycetes genomes: a test case for predicting lifestyles and emergence of pathogens.</title>
        <authorList>
            <person name="Haridas S."/>
            <person name="Albert R."/>
            <person name="Binder M."/>
            <person name="Bloem J."/>
            <person name="Labutti K."/>
            <person name="Salamov A."/>
            <person name="Andreopoulos B."/>
            <person name="Baker S."/>
            <person name="Barry K."/>
            <person name="Bills G."/>
            <person name="Bluhm B."/>
            <person name="Cannon C."/>
            <person name="Castanera R."/>
            <person name="Culley D."/>
            <person name="Daum C."/>
            <person name="Ezra D."/>
            <person name="Gonzalez J."/>
            <person name="Henrissat B."/>
            <person name="Kuo A."/>
            <person name="Liang C."/>
            <person name="Lipzen A."/>
            <person name="Lutzoni F."/>
            <person name="Magnuson J."/>
            <person name="Mondo S."/>
            <person name="Nolan M."/>
            <person name="Ohm R."/>
            <person name="Pangilinan J."/>
            <person name="Park H.-J."/>
            <person name="Ramirez L."/>
            <person name="Alfaro M."/>
            <person name="Sun H."/>
            <person name="Tritt A."/>
            <person name="Yoshinaga Y."/>
            <person name="Zwiers L.-H."/>
            <person name="Turgeon B."/>
            <person name="Goodwin S."/>
            <person name="Spatafora J."/>
            <person name="Crous P."/>
            <person name="Grigoriev I."/>
        </authorList>
    </citation>
    <scope>NUCLEOTIDE SEQUENCE</scope>
    <source>
        <strain evidence="1">CBS 207.26</strain>
    </source>
</reference>
<organism evidence="1 2">
    <name type="scientific">Zopfia rhizophila CBS 207.26</name>
    <dbReference type="NCBI Taxonomy" id="1314779"/>
    <lineage>
        <taxon>Eukaryota</taxon>
        <taxon>Fungi</taxon>
        <taxon>Dikarya</taxon>
        <taxon>Ascomycota</taxon>
        <taxon>Pezizomycotina</taxon>
        <taxon>Dothideomycetes</taxon>
        <taxon>Dothideomycetes incertae sedis</taxon>
        <taxon>Zopfiaceae</taxon>
        <taxon>Zopfia</taxon>
    </lineage>
</organism>
<keyword evidence="2" id="KW-1185">Reference proteome</keyword>
<evidence type="ECO:0000313" key="1">
    <source>
        <dbReference type="EMBL" id="KAF2176091.1"/>
    </source>
</evidence>
<dbReference type="OrthoDB" id="1577640at2759"/>
<protein>
    <submittedName>
        <fullName evidence="1">Uncharacterized protein</fullName>
    </submittedName>
</protein>
<gene>
    <name evidence="1" type="ORF">K469DRAFT_608348</name>
</gene>
<name>A0A6A6D9D5_9PEZI</name>
<sequence>RLRWAACQLDTMKKCLTPAMIRTELKRIPESLDQMYDRILQTVPSVHQRFV</sequence>